<dbReference type="GO" id="GO:0007165">
    <property type="term" value="P:signal transduction"/>
    <property type="evidence" value="ECO:0007669"/>
    <property type="project" value="InterPro"/>
</dbReference>
<gene>
    <name evidence="4" type="ORF">LTLLF_118040</name>
</gene>
<dbReference type="InterPro" id="IPR047886">
    <property type="entry name" value="ARHGAP20-like_RhoGAP"/>
</dbReference>
<dbReference type="InterPro" id="IPR008936">
    <property type="entry name" value="Rho_GTPase_activation_prot"/>
</dbReference>
<dbReference type="CDD" id="cd04402">
    <property type="entry name" value="RhoGAP_ARHGAP20"/>
    <property type="match status" value="1"/>
</dbReference>
<dbReference type="Gene3D" id="1.10.555.10">
    <property type="entry name" value="Rho GTPase activation protein"/>
    <property type="match status" value="1"/>
</dbReference>
<dbReference type="Proteomes" id="UP000710432">
    <property type="component" value="Unassembled WGS sequence"/>
</dbReference>
<evidence type="ECO:0000313" key="5">
    <source>
        <dbReference type="Proteomes" id="UP000710432"/>
    </source>
</evidence>
<dbReference type="PANTHER" id="PTHR23179:SF37">
    <property type="entry name" value="1700006A11RIK PROTEIN"/>
    <property type="match status" value="1"/>
</dbReference>
<keyword evidence="1" id="KW-0343">GTPase activation</keyword>
<dbReference type="GO" id="GO:0005096">
    <property type="term" value="F:GTPase activator activity"/>
    <property type="evidence" value="ECO:0007669"/>
    <property type="project" value="UniProtKB-KW"/>
</dbReference>
<name>A0A8J6GY62_MICOH</name>
<dbReference type="SUPFAM" id="SSF50729">
    <property type="entry name" value="PH domain-like"/>
    <property type="match status" value="1"/>
</dbReference>
<dbReference type="Pfam" id="PF00620">
    <property type="entry name" value="RhoGAP"/>
    <property type="match status" value="1"/>
</dbReference>
<dbReference type="Pfam" id="PF22286">
    <property type="entry name" value="RHG20_PH"/>
    <property type="match status" value="1"/>
</dbReference>
<evidence type="ECO:0000256" key="2">
    <source>
        <dbReference type="ARBA" id="ARBA00022553"/>
    </source>
</evidence>
<organism evidence="4 5">
    <name type="scientific">Microtus ochrogaster</name>
    <name type="common">Prairie vole</name>
    <dbReference type="NCBI Taxonomy" id="79684"/>
    <lineage>
        <taxon>Eukaryota</taxon>
        <taxon>Metazoa</taxon>
        <taxon>Chordata</taxon>
        <taxon>Craniata</taxon>
        <taxon>Vertebrata</taxon>
        <taxon>Euteleostomi</taxon>
        <taxon>Mammalia</taxon>
        <taxon>Eutheria</taxon>
        <taxon>Euarchontoglires</taxon>
        <taxon>Glires</taxon>
        <taxon>Rodentia</taxon>
        <taxon>Myomorpha</taxon>
        <taxon>Muroidea</taxon>
        <taxon>Cricetidae</taxon>
        <taxon>Arvicolinae</taxon>
        <taxon>Microtus</taxon>
    </lineage>
</organism>
<dbReference type="GO" id="GO:0035023">
    <property type="term" value="P:regulation of Rho protein signal transduction"/>
    <property type="evidence" value="ECO:0007669"/>
    <property type="project" value="InterPro"/>
</dbReference>
<dbReference type="InterPro" id="IPR047887">
    <property type="entry name" value="ARHGAP20_PH"/>
</dbReference>
<comment type="caution">
    <text evidence="4">The sequence shown here is derived from an EMBL/GenBank/DDBJ whole genome shotgun (WGS) entry which is preliminary data.</text>
</comment>
<accession>A0A8J6GY62</accession>
<dbReference type="Gene3D" id="2.30.29.30">
    <property type="entry name" value="Pleckstrin-homology domain (PH domain)/Phosphotyrosine-binding domain (PTB)"/>
    <property type="match status" value="1"/>
</dbReference>
<keyword evidence="2" id="KW-0597">Phosphoprotein</keyword>
<proteinExistence type="predicted"/>
<dbReference type="PANTHER" id="PTHR23179">
    <property type="entry name" value="T-CELL ACTIVATION RHO GTPASE ACTIVATING PROTEIN-RELATED"/>
    <property type="match status" value="1"/>
</dbReference>
<dbReference type="SUPFAM" id="SSF48350">
    <property type="entry name" value="GTPase activation domain, GAP"/>
    <property type="match status" value="1"/>
</dbReference>
<dbReference type="PROSITE" id="PS50238">
    <property type="entry name" value="RHOGAP"/>
    <property type="match status" value="1"/>
</dbReference>
<feature type="domain" description="Rho-GAP" evidence="3">
    <location>
        <begin position="231"/>
        <end position="414"/>
    </location>
</feature>
<evidence type="ECO:0000313" key="4">
    <source>
        <dbReference type="EMBL" id="KAH0518013.1"/>
    </source>
</evidence>
<protein>
    <submittedName>
        <fullName evidence="4">Rho GTPase-activating protein 20</fullName>
    </submittedName>
</protein>
<evidence type="ECO:0000256" key="1">
    <source>
        <dbReference type="ARBA" id="ARBA00022468"/>
    </source>
</evidence>
<dbReference type="CDD" id="cd13319">
    <property type="entry name" value="PH_RARhoGAP"/>
    <property type="match status" value="1"/>
</dbReference>
<dbReference type="InterPro" id="IPR000198">
    <property type="entry name" value="RhoGAP_dom"/>
</dbReference>
<dbReference type="SMART" id="SM00324">
    <property type="entry name" value="RhoGAP"/>
    <property type="match status" value="1"/>
</dbReference>
<dbReference type="AlphaFoldDB" id="A0A8J6GY62"/>
<sequence length="436" mass="49378">MEILEEKATGETHRTLLCQGPVELRRGWRRKKQHLSLFSDVLVVSNNLRKRKFKSKHVIPLSYLWMGDYVDIVGRDSSSACKSILLSWPVGNFVATFRVLKVTNCGSVVAMRKPQAYSKHRVLILSEIEHEHPYDIIMRNSLNTFNRRESRNFTAFPALPGLYVEQPDIQGQFILKPREAARSQKQSNTEEPRATKRQPFISRWFHRGSVLHQDQLCTALPVAKTGKLFGNDLTAICEDGNLPTAILDILSFISEKGPITEGIFRTSGDIRAFRALKERLDSGTEVNLNNESVPVVASILKEFLQNIPGSVLTSGLYDEWLGVPDQECEEKKVAAAQSLLEQIPQPNVFLLKTLFGILYKIEQNSELNHMTSSNLAVCIALSILCLPGSSNSELPDVSRKVTRQTFFAYGKQVFTMRQEYRNILGVWVLFICSFLF</sequence>
<dbReference type="InterPro" id="IPR011993">
    <property type="entry name" value="PH-like_dom_sf"/>
</dbReference>
<evidence type="ECO:0000259" key="3">
    <source>
        <dbReference type="PROSITE" id="PS50238"/>
    </source>
</evidence>
<dbReference type="EMBL" id="JAATJU010013549">
    <property type="protein sequence ID" value="KAH0518013.1"/>
    <property type="molecule type" value="Genomic_DNA"/>
</dbReference>
<reference evidence="4" key="1">
    <citation type="submission" date="2020-03" db="EMBL/GenBank/DDBJ databases">
        <title>Studies in the Genomics of Life Span.</title>
        <authorList>
            <person name="Glass D."/>
        </authorList>
    </citation>
    <scope>NUCLEOTIDE SEQUENCE</scope>
    <source>
        <strain evidence="4">LTLLF</strain>
        <tissue evidence="4">Muscle</tissue>
    </source>
</reference>